<name>A0A0G9H8P9_9GAMM</name>
<gene>
    <name evidence="1" type="ORF">Y882_01295</name>
</gene>
<evidence type="ECO:0000313" key="2">
    <source>
        <dbReference type="Proteomes" id="UP000035481"/>
    </source>
</evidence>
<dbReference type="EMBL" id="JPLA01000003">
    <property type="protein sequence ID" value="KLD65836.1"/>
    <property type="molecule type" value="Genomic_DNA"/>
</dbReference>
<proteinExistence type="predicted"/>
<dbReference type="OrthoDB" id="8447821at2"/>
<organism evidence="1 2">
    <name type="scientific">Dyella japonica DSM 16301</name>
    <dbReference type="NCBI Taxonomy" id="1440762"/>
    <lineage>
        <taxon>Bacteria</taxon>
        <taxon>Pseudomonadati</taxon>
        <taxon>Pseudomonadota</taxon>
        <taxon>Gammaproteobacteria</taxon>
        <taxon>Lysobacterales</taxon>
        <taxon>Rhodanobacteraceae</taxon>
        <taxon>Dyella</taxon>
    </lineage>
</organism>
<dbReference type="SUPFAM" id="SSF81301">
    <property type="entry name" value="Nucleotidyltransferase"/>
    <property type="match status" value="1"/>
</dbReference>
<dbReference type="Proteomes" id="UP000035481">
    <property type="component" value="Unassembled WGS sequence"/>
</dbReference>
<dbReference type="InterPro" id="IPR043519">
    <property type="entry name" value="NT_sf"/>
</dbReference>
<evidence type="ECO:0008006" key="3">
    <source>
        <dbReference type="Google" id="ProtNLM"/>
    </source>
</evidence>
<dbReference type="PATRIC" id="fig|1440762.4.peg.1922"/>
<comment type="caution">
    <text evidence="1">The sequence shown here is derived from an EMBL/GenBank/DDBJ whole genome shotgun (WGS) entry which is preliminary data.</text>
</comment>
<protein>
    <recommendedName>
        <fullName evidence="3">Nucleotidyltransferase family protein</fullName>
    </recommendedName>
</protein>
<evidence type="ECO:0000313" key="1">
    <source>
        <dbReference type="EMBL" id="KLD65836.1"/>
    </source>
</evidence>
<dbReference type="AlphaFoldDB" id="A0A0G9H8P9"/>
<sequence>MASTRMSHVTPALYATLAEIVPELHVHCAQPWCVIGSAAALLAGADVSVADVDLLVSRDDADTLMALWADRREPVYEPANAERFRSHFARFRFPGTPVEVMGGLELNQGDGWKLVEAGRLTLVGLNGLAVPVPSLEDQIRILESFGREKDAQRAKTLRALASSPLRGED</sequence>
<dbReference type="Gene3D" id="3.30.460.40">
    <property type="match status" value="1"/>
</dbReference>
<accession>A0A0G9H8P9</accession>
<dbReference type="STRING" id="1440762.Y882_01295"/>
<reference evidence="1 2" key="1">
    <citation type="journal article" date="2015" name="Antonie Van Leeuwenhoek">
        <title>A phylogenomic and molecular marker based taxonomic framework for the order Xanthomonadales: proposal to transfer the families Algiphilaceae and Solimonadaceae to the order Nevskiales ord. nov. and to create a new family within the order Xanthomonadales, the family Rhodanobacteraceae fam. nov., containing the genus Rhodanobacter and its closest relatives.</title>
        <authorList>
            <person name="Naushad S."/>
            <person name="Adeolu M."/>
            <person name="Wong S."/>
            <person name="Sohail M."/>
            <person name="Schellhorn H.E."/>
            <person name="Gupta R.S."/>
        </authorList>
    </citation>
    <scope>NUCLEOTIDE SEQUENCE [LARGE SCALE GENOMIC DNA]</scope>
    <source>
        <strain evidence="1 2">DSM 16301</strain>
    </source>
</reference>